<gene>
    <name evidence="13" type="ORF">SAMN05661099_1991</name>
</gene>
<evidence type="ECO:0000313" key="13">
    <source>
        <dbReference type="EMBL" id="SKB64084.1"/>
    </source>
</evidence>
<dbReference type="GO" id="GO:0046872">
    <property type="term" value="F:metal ion binding"/>
    <property type="evidence" value="ECO:0007669"/>
    <property type="project" value="UniProtKB-KW"/>
</dbReference>
<dbReference type="GO" id="GO:0051607">
    <property type="term" value="P:defense response to virus"/>
    <property type="evidence" value="ECO:0007669"/>
    <property type="project" value="UniProtKB-KW"/>
</dbReference>
<protein>
    <recommendedName>
        <fullName evidence="10">Cyclic GMP-AMP synthase</fullName>
    </recommendedName>
</protein>
<keyword evidence="1" id="KW-0808">Transferase</keyword>
<sequence>MADCHKLFEEFQDEISLPSGKKSRMTTSKSALRERIRKFFKDNHPEYDPKFYIQGSYKMGTVIRTKDDICDLDDGIYFFREPDVTATTLQGWVWDAVQGYTSTDPEHRKKCIRKLFSADYEIDYPVYCKEDGKEYQIAVKNIGFEDSDPKAVVKWFNNKKDPKGILVRIVKDLKGWCDNIRNKMPSGLAMTILASNAKSRIVLNDREDITLRDILKEIKKALEIKFECVVPALPNDDLFESYDETRKSNFLTSLENFIEDADKAIREDNQLAASKHWRKHLGDRFPKGEDKKDKEDAIAAAVTLGAATSNPWSE</sequence>
<name>A0A1T5CX98_9SPHI</name>
<dbReference type="AlphaFoldDB" id="A0A1T5CX98"/>
<dbReference type="Pfam" id="PF21654">
    <property type="entry name" value="DncV-like_NTFase"/>
    <property type="match status" value="1"/>
</dbReference>
<evidence type="ECO:0000256" key="5">
    <source>
        <dbReference type="ARBA" id="ARBA00022840"/>
    </source>
</evidence>
<evidence type="ECO:0000256" key="3">
    <source>
        <dbReference type="ARBA" id="ARBA00022723"/>
    </source>
</evidence>
<evidence type="ECO:0000256" key="11">
    <source>
        <dbReference type="ARBA" id="ARBA00048304"/>
    </source>
</evidence>
<dbReference type="Proteomes" id="UP000189981">
    <property type="component" value="Unassembled WGS sequence"/>
</dbReference>
<evidence type="ECO:0000256" key="7">
    <source>
        <dbReference type="ARBA" id="ARBA00023080"/>
    </source>
</evidence>
<keyword evidence="4" id="KW-0547">Nucleotide-binding</keyword>
<keyword evidence="8" id="KW-0051">Antiviral defense</keyword>
<dbReference type="GO" id="GO:0009117">
    <property type="term" value="P:nucleotide metabolic process"/>
    <property type="evidence" value="ECO:0007669"/>
    <property type="project" value="UniProtKB-KW"/>
</dbReference>
<keyword evidence="2" id="KW-0548">Nucleotidyltransferase</keyword>
<evidence type="ECO:0000256" key="2">
    <source>
        <dbReference type="ARBA" id="ARBA00022695"/>
    </source>
</evidence>
<comment type="catalytic activity">
    <reaction evidence="11">
        <text>GTP + ATP = 3',3'-cGAMP + 2 diphosphate</text>
        <dbReference type="Rhea" id="RHEA:35647"/>
        <dbReference type="ChEBI" id="CHEBI:30616"/>
        <dbReference type="ChEBI" id="CHEBI:33019"/>
        <dbReference type="ChEBI" id="CHEBI:37565"/>
        <dbReference type="ChEBI" id="CHEBI:71501"/>
    </reaction>
    <physiologicalReaction direction="left-to-right" evidence="11">
        <dbReference type="Rhea" id="RHEA:35648"/>
    </physiologicalReaction>
</comment>
<keyword evidence="5" id="KW-0067">ATP-binding</keyword>
<dbReference type="InterPro" id="IPR047805">
    <property type="entry name" value="GAMP_synthase"/>
</dbReference>
<dbReference type="STRING" id="572036.SAMN05661099_1991"/>
<dbReference type="OrthoDB" id="661552at2"/>
<evidence type="ECO:0000256" key="4">
    <source>
        <dbReference type="ARBA" id="ARBA00022741"/>
    </source>
</evidence>
<evidence type="ECO:0000259" key="12">
    <source>
        <dbReference type="Pfam" id="PF21654"/>
    </source>
</evidence>
<keyword evidence="14" id="KW-1185">Reference proteome</keyword>
<keyword evidence="9" id="KW-0342">GTP-binding</keyword>
<keyword evidence="7" id="KW-0546">Nucleotide metabolism</keyword>
<dbReference type="GO" id="GO:0140701">
    <property type="term" value="F:3',3'-cyclic GMP-AMP synthase activity"/>
    <property type="evidence" value="ECO:0007669"/>
    <property type="project" value="InterPro"/>
</dbReference>
<evidence type="ECO:0000256" key="10">
    <source>
        <dbReference type="ARBA" id="ARBA00044145"/>
    </source>
</evidence>
<feature type="domain" description="Cyclic GMP-AMP synthase DncV-like nucleotidyltransferase" evidence="12">
    <location>
        <begin position="49"/>
        <end position="127"/>
    </location>
</feature>
<organism evidence="13 14">
    <name type="scientific">Daejeonella lutea</name>
    <dbReference type="NCBI Taxonomy" id="572036"/>
    <lineage>
        <taxon>Bacteria</taxon>
        <taxon>Pseudomonadati</taxon>
        <taxon>Bacteroidota</taxon>
        <taxon>Sphingobacteriia</taxon>
        <taxon>Sphingobacteriales</taxon>
        <taxon>Sphingobacteriaceae</taxon>
        <taxon>Daejeonella</taxon>
    </lineage>
</organism>
<dbReference type="EMBL" id="FUYR01000002">
    <property type="protein sequence ID" value="SKB64084.1"/>
    <property type="molecule type" value="Genomic_DNA"/>
</dbReference>
<accession>A0A1T5CX98</accession>
<keyword evidence="3" id="KW-0479">Metal-binding</keyword>
<evidence type="ECO:0000256" key="9">
    <source>
        <dbReference type="ARBA" id="ARBA00023134"/>
    </source>
</evidence>
<evidence type="ECO:0000256" key="1">
    <source>
        <dbReference type="ARBA" id="ARBA00022679"/>
    </source>
</evidence>
<proteinExistence type="predicted"/>
<reference evidence="14" key="1">
    <citation type="submission" date="2017-02" db="EMBL/GenBank/DDBJ databases">
        <authorList>
            <person name="Varghese N."/>
            <person name="Submissions S."/>
        </authorList>
    </citation>
    <scope>NUCLEOTIDE SEQUENCE [LARGE SCALE GENOMIC DNA]</scope>
    <source>
        <strain evidence="14">DSM 22385</strain>
    </source>
</reference>
<dbReference type="RefSeq" id="WP_079702536.1">
    <property type="nucleotide sequence ID" value="NZ_FUYR01000002.1"/>
</dbReference>
<dbReference type="InterPro" id="IPR048445">
    <property type="entry name" value="DncV-like_NTFase"/>
</dbReference>
<keyword evidence="6" id="KW-0460">Magnesium</keyword>
<evidence type="ECO:0000256" key="6">
    <source>
        <dbReference type="ARBA" id="ARBA00022842"/>
    </source>
</evidence>
<evidence type="ECO:0000313" key="14">
    <source>
        <dbReference type="Proteomes" id="UP000189981"/>
    </source>
</evidence>
<evidence type="ECO:0000256" key="8">
    <source>
        <dbReference type="ARBA" id="ARBA00023118"/>
    </source>
</evidence>
<dbReference type="GO" id="GO:0005524">
    <property type="term" value="F:ATP binding"/>
    <property type="evidence" value="ECO:0007669"/>
    <property type="project" value="UniProtKB-KW"/>
</dbReference>
<dbReference type="NCBIfam" id="NF041078">
    <property type="entry name" value="cGAS"/>
    <property type="match status" value="1"/>
</dbReference>
<dbReference type="GO" id="GO:0005525">
    <property type="term" value="F:GTP binding"/>
    <property type="evidence" value="ECO:0007669"/>
    <property type="project" value="UniProtKB-KW"/>
</dbReference>